<sequence length="202" mass="22981">MPLQNRVTPFGEIIATPERGAFMGNRGCLHNERRELVRPFAVKRWIICLLEYKGIRLEIMKPGRYTQLFFLDEATALAAGHRPCALCRREAYREFTTLWQTAIAPIHSIDEVDALLHRERVSPLETRRARLDTLPDGCFIALERKPYLIQGDCLAEWTAGGYIKRVARPADREVSVLTPPSLVRIIAAGYVPQIHQSVTALF</sequence>
<protein>
    <submittedName>
        <fullName evidence="1">Uncharacterized protein</fullName>
    </submittedName>
</protein>
<accession>A0A8T7M9W9</accession>
<organism evidence="1 3">
    <name type="scientific">Candidatus Chlorohelix allophototropha</name>
    <dbReference type="NCBI Taxonomy" id="3003348"/>
    <lineage>
        <taxon>Bacteria</taxon>
        <taxon>Bacillati</taxon>
        <taxon>Chloroflexota</taxon>
        <taxon>Chloroflexia</taxon>
        <taxon>Candidatus Chloroheliales</taxon>
        <taxon>Candidatus Chloroheliaceae</taxon>
        <taxon>Candidatus Chlorohelix</taxon>
    </lineage>
</organism>
<reference evidence="1 3" key="1">
    <citation type="submission" date="2020-06" db="EMBL/GenBank/DDBJ databases">
        <title>Anoxygenic phototrophic Chloroflexota member uses a Type I reaction center.</title>
        <authorList>
            <person name="Tsuji J.M."/>
            <person name="Shaw N.A."/>
            <person name="Nagashima S."/>
            <person name="Venkiteswaran J."/>
            <person name="Schiff S.L."/>
            <person name="Hanada S."/>
            <person name="Tank M."/>
            <person name="Neufeld J.D."/>
        </authorList>
    </citation>
    <scope>NUCLEOTIDE SEQUENCE [LARGE SCALE GENOMIC DNA]</scope>
    <source>
        <strain evidence="1">L227-S17</strain>
    </source>
</reference>
<dbReference type="EMBL" id="JACATZ010000003">
    <property type="protein sequence ID" value="NWJ48841.1"/>
    <property type="molecule type" value="Genomic_DNA"/>
</dbReference>
<proteinExistence type="predicted"/>
<keyword evidence="4" id="KW-1185">Reference proteome</keyword>
<evidence type="ECO:0000313" key="3">
    <source>
        <dbReference type="Proteomes" id="UP000521676"/>
    </source>
</evidence>
<dbReference type="EMBL" id="CP128400">
    <property type="protein sequence ID" value="WJW68773.1"/>
    <property type="molecule type" value="Genomic_DNA"/>
</dbReference>
<evidence type="ECO:0000313" key="2">
    <source>
        <dbReference type="EMBL" id="WJW68773.1"/>
    </source>
</evidence>
<evidence type="ECO:0000313" key="1">
    <source>
        <dbReference type="EMBL" id="NWJ48841.1"/>
    </source>
</evidence>
<dbReference type="RefSeq" id="WP_341470678.1">
    <property type="nucleotide sequence ID" value="NZ_CP128400.1"/>
</dbReference>
<name>A0A8T7M9W9_9CHLR</name>
<dbReference type="AlphaFoldDB" id="A0A8T7M9W9"/>
<dbReference type="Proteomes" id="UP000521676">
    <property type="component" value="Unassembled WGS sequence"/>
</dbReference>
<reference evidence="2" key="2">
    <citation type="journal article" date="2024" name="Nature">
        <title>Anoxygenic phototroph of the Chloroflexota uses a type I reaction centre.</title>
        <authorList>
            <person name="Tsuji J.M."/>
            <person name="Shaw N.A."/>
            <person name="Nagashima S."/>
            <person name="Venkiteswaran J.J."/>
            <person name="Schiff S.L."/>
            <person name="Watanabe T."/>
            <person name="Fukui M."/>
            <person name="Hanada S."/>
            <person name="Tank M."/>
            <person name="Neufeld J.D."/>
        </authorList>
    </citation>
    <scope>NUCLEOTIDE SEQUENCE</scope>
    <source>
        <strain evidence="2">L227-S17</strain>
    </source>
</reference>
<evidence type="ECO:0000313" key="4">
    <source>
        <dbReference type="Proteomes" id="UP001431572"/>
    </source>
</evidence>
<gene>
    <name evidence="1" type="ORF">HXX08_23525</name>
    <name evidence="2" type="ORF">OZ401_004390</name>
</gene>
<dbReference type="Proteomes" id="UP001431572">
    <property type="component" value="Chromosome 2"/>
</dbReference>